<dbReference type="EMBL" id="HBUF01644413">
    <property type="protein sequence ID" value="CAG6785584.1"/>
    <property type="molecule type" value="Transcribed_RNA"/>
</dbReference>
<dbReference type="InterPro" id="IPR010754">
    <property type="entry name" value="OPA3-like"/>
</dbReference>
<keyword evidence="2" id="KW-0175">Coiled coil</keyword>
<dbReference type="EMBL" id="HBUF01373725">
    <property type="protein sequence ID" value="CAG6727337.1"/>
    <property type="molecule type" value="Transcribed_RNA"/>
</dbReference>
<dbReference type="EMBL" id="HBUF01644412">
    <property type="protein sequence ID" value="CAG6785582.1"/>
    <property type="molecule type" value="Transcribed_RNA"/>
</dbReference>
<dbReference type="PANTHER" id="PTHR12499:SF0">
    <property type="entry name" value="OPTIC ATROPHY 3 PROTEIN"/>
    <property type="match status" value="1"/>
</dbReference>
<name>A0A8D9BHS5_9HEMI</name>
<evidence type="ECO:0000256" key="1">
    <source>
        <dbReference type="ARBA" id="ARBA00007584"/>
    </source>
</evidence>
<feature type="region of interest" description="Disordered" evidence="3">
    <location>
        <begin position="155"/>
        <end position="191"/>
    </location>
</feature>
<dbReference type="EMBL" id="HBUF01644410">
    <property type="protein sequence ID" value="CAG6785578.1"/>
    <property type="molecule type" value="Transcribed_RNA"/>
</dbReference>
<dbReference type="EMBL" id="HBUF01239153">
    <property type="protein sequence ID" value="CAG6676261.1"/>
    <property type="molecule type" value="Transcribed_RNA"/>
</dbReference>
<reference evidence="4" key="1">
    <citation type="submission" date="2021-05" db="EMBL/GenBank/DDBJ databases">
        <authorList>
            <person name="Alioto T."/>
            <person name="Alioto T."/>
            <person name="Gomez Garrido J."/>
        </authorList>
    </citation>
    <scope>NUCLEOTIDE SEQUENCE</scope>
</reference>
<evidence type="ECO:0000256" key="2">
    <source>
        <dbReference type="ARBA" id="ARBA00023054"/>
    </source>
</evidence>
<evidence type="ECO:0000256" key="3">
    <source>
        <dbReference type="SAM" id="MobiDB-lite"/>
    </source>
</evidence>
<dbReference type="EMBL" id="HBUF01644411">
    <property type="protein sequence ID" value="CAG6785580.1"/>
    <property type="molecule type" value="Transcribed_RNA"/>
</dbReference>
<dbReference type="Pfam" id="PF07047">
    <property type="entry name" value="OPA3"/>
    <property type="match status" value="1"/>
</dbReference>
<evidence type="ECO:0000313" key="4">
    <source>
        <dbReference type="EMBL" id="CAG6785584.1"/>
    </source>
</evidence>
<dbReference type="GO" id="GO:0019216">
    <property type="term" value="P:regulation of lipid metabolic process"/>
    <property type="evidence" value="ECO:0007669"/>
    <property type="project" value="TreeGrafter"/>
</dbReference>
<dbReference type="EMBL" id="HBUF01239151">
    <property type="protein sequence ID" value="CAG6676255.1"/>
    <property type="molecule type" value="Transcribed_RNA"/>
</dbReference>
<proteinExistence type="inferred from homology"/>
<dbReference type="EMBL" id="HBUF01239150">
    <property type="protein sequence ID" value="CAG6676252.1"/>
    <property type="molecule type" value="Transcribed_RNA"/>
</dbReference>
<dbReference type="PANTHER" id="PTHR12499">
    <property type="entry name" value="OPTIC ATROPHY 3 PROTEIN OPA3"/>
    <property type="match status" value="1"/>
</dbReference>
<dbReference type="EMBL" id="HBUF01373724">
    <property type="protein sequence ID" value="CAG6727336.1"/>
    <property type="molecule type" value="Transcribed_RNA"/>
</dbReference>
<accession>A0A8D9BHS5</accession>
<protein>
    <submittedName>
        <fullName evidence="4">OPA3-like protein CG13603</fullName>
    </submittedName>
</protein>
<dbReference type="GO" id="GO:0005739">
    <property type="term" value="C:mitochondrion"/>
    <property type="evidence" value="ECO:0007669"/>
    <property type="project" value="TreeGrafter"/>
</dbReference>
<feature type="compositionally biased region" description="Polar residues" evidence="3">
    <location>
        <begin position="180"/>
        <end position="191"/>
    </location>
</feature>
<dbReference type="EMBL" id="HBUF01239152">
    <property type="protein sequence ID" value="CAG6676258.1"/>
    <property type="molecule type" value="Transcribed_RNA"/>
</dbReference>
<comment type="similarity">
    <text evidence="1">Belongs to the OPA3 family.</text>
</comment>
<organism evidence="4">
    <name type="scientific">Cacopsylla melanoneura</name>
    <dbReference type="NCBI Taxonomy" id="428564"/>
    <lineage>
        <taxon>Eukaryota</taxon>
        <taxon>Metazoa</taxon>
        <taxon>Ecdysozoa</taxon>
        <taxon>Arthropoda</taxon>
        <taxon>Hexapoda</taxon>
        <taxon>Insecta</taxon>
        <taxon>Pterygota</taxon>
        <taxon>Neoptera</taxon>
        <taxon>Paraneoptera</taxon>
        <taxon>Hemiptera</taxon>
        <taxon>Sternorrhyncha</taxon>
        <taxon>Psylloidea</taxon>
        <taxon>Psyllidae</taxon>
        <taxon>Psyllinae</taxon>
        <taxon>Cacopsylla</taxon>
    </lineage>
</organism>
<dbReference type="AlphaFoldDB" id="A0A8D9BHS5"/>
<sequence>MAIGAFPLAKLGALLLKQVSKPLANAVKNRAKTHPTFRAYVCMPPAQFYNWCEVQFKMYLFNLGKPVEVPKLNENQAIELGANILGEGIIFVIAAVIVVAEYRRQMNKESAKEAAKKEEEKRISNAIDEMFFENQKNSTEIKELSRHIHFLESELKKFPPPPPADLTPVKPKSLEESNQEEGSPTNINYFHKQPTNTRQKVYHNVLRHYPHQTEDITEKKGSILSALSYLEDELLLGDRDHYIEQESNGVVMDSLDYLDTHVFKTSVDSNVILVLKNAPYASRFC</sequence>